<keyword evidence="3" id="KW-1185">Reference proteome</keyword>
<name>A0AAD7NTA1_9AGAR</name>
<sequence>MSYYSSPLADQGIGYHPPEKRPTHRRSLSGNSTSSSDYSSDGESSDRSKEDVQQPSTRRASVPSEGGADRRRLAIVQMDPVPEASPSPKATSAVRARRGLETRLDGLAIIAPPDASPQSYEYLTLPSSAPPIPRSDKKLKEMEKDKSHHRSASETTTSSTKSKASRDVGIVGTANTSAVAQQSKKPRLQIVSEPLLPVPPVFQEPHSSRASSPNVLATPSSDPSHSPLSPPQVNRQATDISVHTPEIGQPKEIHVPVASPVVVDLGPDASLRVGNSTFERRSPALQVVEPRSTSPLPLSSYLHYQPGIHATAGPLPPPPRAIFNIDSSSPPPPRPPRMHSPPPPRKDQQARQLLASVSAVANSSGSTTPSSSTRSISPVQPIDIASSGSGEDSNDETLHRREGAFSPSTISTTPSTSPSDYSPTTAHIARTIDGIIPRVVDGSKGSGSGGSSGSSVASPVIIPVPPPRMESLPEQSGEEWTHVSRDLTASPSSDGHVPNDRVSWESYSDSPRRSQEQGIGSTSPPPKSLKTSLTANLKRFSSLPRTPSPSNKSLARSSSTRSSIGRTPSPSVGSVPLPSIPAQMPRRRKIISRNPPALFCSDVVSRKSAQERCVLYAQKINELYVHDCGLSEWVAGTQVRGSSPSKRATLISSTQRSAPTARHVSRSSVRSEATFPRRPDAMAATDLSTKPEDIAPVVPSLPYPALSSRSLPVSLPPSSMRMLGATSPTSSKTGNFFASLGRKTSVSKKERPNPMALGLGSATTTRLVKSPPMNNNPRPVVIANTPSVPGGPRAPPNRALRTRSIMAVSSPSSSNAARRPSLFTPASSSSSSEARSTTSGASADNRDFERQVDKLADLLPQAERAVLAGYLRRAGQDILAIGQYLEDEKHGTLRSD</sequence>
<feature type="compositionally biased region" description="Low complexity" evidence="1">
    <location>
        <begin position="550"/>
        <end position="581"/>
    </location>
</feature>
<evidence type="ECO:0000313" key="2">
    <source>
        <dbReference type="EMBL" id="KAJ7774244.1"/>
    </source>
</evidence>
<feature type="region of interest" description="Disordered" evidence="1">
    <location>
        <begin position="1"/>
        <end position="254"/>
    </location>
</feature>
<dbReference type="Proteomes" id="UP001215280">
    <property type="component" value="Unassembled WGS sequence"/>
</dbReference>
<feature type="compositionally biased region" description="Polar residues" evidence="1">
    <location>
        <begin position="173"/>
        <end position="183"/>
    </location>
</feature>
<feature type="compositionally biased region" description="Low complexity" evidence="1">
    <location>
        <begin position="406"/>
        <end position="425"/>
    </location>
</feature>
<feature type="compositionally biased region" description="Polar residues" evidence="1">
    <location>
        <begin position="116"/>
        <end position="127"/>
    </location>
</feature>
<feature type="compositionally biased region" description="Polar residues" evidence="1">
    <location>
        <begin position="232"/>
        <end position="241"/>
    </location>
</feature>
<evidence type="ECO:0000256" key="1">
    <source>
        <dbReference type="SAM" id="MobiDB-lite"/>
    </source>
</evidence>
<feature type="compositionally biased region" description="Low complexity" evidence="1">
    <location>
        <begin position="809"/>
        <end position="843"/>
    </location>
</feature>
<feature type="compositionally biased region" description="Low complexity" evidence="1">
    <location>
        <begin position="153"/>
        <end position="162"/>
    </location>
</feature>
<dbReference type="EMBL" id="JARJLG010000016">
    <property type="protein sequence ID" value="KAJ7774244.1"/>
    <property type="molecule type" value="Genomic_DNA"/>
</dbReference>
<feature type="compositionally biased region" description="Low complexity" evidence="1">
    <location>
        <begin position="28"/>
        <end position="42"/>
    </location>
</feature>
<feature type="compositionally biased region" description="Low complexity" evidence="1">
    <location>
        <begin position="355"/>
        <end position="377"/>
    </location>
</feature>
<protein>
    <submittedName>
        <fullName evidence="2">Uncharacterized protein</fullName>
    </submittedName>
</protein>
<accession>A0AAD7NTA1</accession>
<feature type="compositionally biased region" description="Basic and acidic residues" evidence="1">
    <location>
        <begin position="134"/>
        <end position="146"/>
    </location>
</feature>
<feature type="region of interest" description="Disordered" evidence="1">
    <location>
        <begin position="307"/>
        <end position="585"/>
    </location>
</feature>
<feature type="region of interest" description="Disordered" evidence="1">
    <location>
        <begin position="766"/>
        <end position="848"/>
    </location>
</feature>
<proteinExistence type="predicted"/>
<feature type="compositionally biased region" description="Pro residues" evidence="1">
    <location>
        <begin position="329"/>
        <end position="343"/>
    </location>
</feature>
<evidence type="ECO:0000313" key="3">
    <source>
        <dbReference type="Proteomes" id="UP001215280"/>
    </source>
</evidence>
<gene>
    <name evidence="2" type="ORF">DFH07DRAFT_865974</name>
</gene>
<dbReference type="AlphaFoldDB" id="A0AAD7NTA1"/>
<organism evidence="2 3">
    <name type="scientific">Mycena maculata</name>
    <dbReference type="NCBI Taxonomy" id="230809"/>
    <lineage>
        <taxon>Eukaryota</taxon>
        <taxon>Fungi</taxon>
        <taxon>Dikarya</taxon>
        <taxon>Basidiomycota</taxon>
        <taxon>Agaricomycotina</taxon>
        <taxon>Agaricomycetes</taxon>
        <taxon>Agaricomycetidae</taxon>
        <taxon>Agaricales</taxon>
        <taxon>Marasmiineae</taxon>
        <taxon>Mycenaceae</taxon>
        <taxon>Mycena</taxon>
    </lineage>
</organism>
<feature type="compositionally biased region" description="Polar residues" evidence="1">
    <location>
        <begin position="766"/>
        <end position="777"/>
    </location>
</feature>
<comment type="caution">
    <text evidence="2">The sequence shown here is derived from an EMBL/GenBank/DDBJ whole genome shotgun (WGS) entry which is preliminary data.</text>
</comment>
<reference evidence="2" key="1">
    <citation type="submission" date="2023-03" db="EMBL/GenBank/DDBJ databases">
        <title>Massive genome expansion in bonnet fungi (Mycena s.s.) driven by repeated elements and novel gene families across ecological guilds.</title>
        <authorList>
            <consortium name="Lawrence Berkeley National Laboratory"/>
            <person name="Harder C.B."/>
            <person name="Miyauchi S."/>
            <person name="Viragh M."/>
            <person name="Kuo A."/>
            <person name="Thoen E."/>
            <person name="Andreopoulos B."/>
            <person name="Lu D."/>
            <person name="Skrede I."/>
            <person name="Drula E."/>
            <person name="Henrissat B."/>
            <person name="Morin E."/>
            <person name="Kohler A."/>
            <person name="Barry K."/>
            <person name="LaButti K."/>
            <person name="Morin E."/>
            <person name="Salamov A."/>
            <person name="Lipzen A."/>
            <person name="Mereny Z."/>
            <person name="Hegedus B."/>
            <person name="Baldrian P."/>
            <person name="Stursova M."/>
            <person name="Weitz H."/>
            <person name="Taylor A."/>
            <person name="Grigoriev I.V."/>
            <person name="Nagy L.G."/>
            <person name="Martin F."/>
            <person name="Kauserud H."/>
        </authorList>
    </citation>
    <scope>NUCLEOTIDE SEQUENCE</scope>
    <source>
        <strain evidence="2">CBHHK188m</strain>
    </source>
</reference>
<feature type="compositionally biased region" description="Polar residues" evidence="1">
    <location>
        <begin position="208"/>
        <end position="218"/>
    </location>
</feature>
<feature type="region of interest" description="Disordered" evidence="1">
    <location>
        <begin position="652"/>
        <end position="683"/>
    </location>
</feature>